<dbReference type="PANTHER" id="PTHR43033">
    <property type="entry name" value="TRNA(ILE)-LYSIDINE SYNTHASE-RELATED"/>
    <property type="match status" value="1"/>
</dbReference>
<dbReference type="AlphaFoldDB" id="A0A6S6ZWV3"/>
<dbReference type="InterPro" id="IPR015262">
    <property type="entry name" value="tRNA_Ile_lys_synt_subst-bd"/>
</dbReference>
<dbReference type="GO" id="GO:0032267">
    <property type="term" value="F:tRNA(Ile)-lysidine synthase activity"/>
    <property type="evidence" value="ECO:0007669"/>
    <property type="project" value="UniProtKB-EC"/>
</dbReference>
<evidence type="ECO:0000256" key="6">
    <source>
        <dbReference type="ARBA" id="ARBA00048539"/>
    </source>
</evidence>
<dbReference type="Gene3D" id="3.40.50.620">
    <property type="entry name" value="HUPs"/>
    <property type="match status" value="1"/>
</dbReference>
<feature type="domain" description="tRNA(Ile)-lysidine synthase substrate-binding" evidence="10">
    <location>
        <begin position="281"/>
        <end position="350"/>
    </location>
</feature>
<dbReference type="Pfam" id="PF09179">
    <property type="entry name" value="TilS"/>
    <property type="match status" value="1"/>
</dbReference>
<evidence type="ECO:0000259" key="10">
    <source>
        <dbReference type="Pfam" id="PF09179"/>
    </source>
</evidence>
<dbReference type="SUPFAM" id="SSF52402">
    <property type="entry name" value="Adenine nucleotide alpha hydrolases-like"/>
    <property type="match status" value="1"/>
</dbReference>
<keyword evidence="4 7" id="KW-0547">Nucleotide-binding</keyword>
<keyword evidence="5 7" id="KW-0067">ATP-binding</keyword>
<comment type="subcellular location">
    <subcellularLocation>
        <location evidence="7">Cytoplasm</location>
    </subcellularLocation>
</comment>
<dbReference type="InterPro" id="IPR014729">
    <property type="entry name" value="Rossmann-like_a/b/a_fold"/>
</dbReference>
<evidence type="ECO:0000256" key="1">
    <source>
        <dbReference type="ARBA" id="ARBA00022490"/>
    </source>
</evidence>
<dbReference type="InterPro" id="IPR012795">
    <property type="entry name" value="tRNA_Ile_lys_synt_N"/>
</dbReference>
<protein>
    <recommendedName>
        <fullName evidence="7">tRNA(Ile)-lysidine synthase</fullName>
        <ecNumber evidence="7">6.3.4.19</ecNumber>
    </recommendedName>
    <alternativeName>
        <fullName evidence="7">tRNA(Ile)-2-lysyl-cytidine synthase</fullName>
    </alternativeName>
    <alternativeName>
        <fullName evidence="7">tRNA(Ile)-lysidine synthetase</fullName>
    </alternativeName>
</protein>
<accession>A0A6S6ZWV3</accession>
<evidence type="ECO:0000313" key="11">
    <source>
        <dbReference type="EMBL" id="CAB3700639.1"/>
    </source>
</evidence>
<dbReference type="InterPro" id="IPR011063">
    <property type="entry name" value="TilS/TtcA_N"/>
</dbReference>
<keyword evidence="3 7" id="KW-0819">tRNA processing</keyword>
<dbReference type="PANTHER" id="PTHR43033:SF1">
    <property type="entry name" value="TRNA(ILE)-LYSIDINE SYNTHASE-RELATED"/>
    <property type="match status" value="1"/>
</dbReference>
<dbReference type="SUPFAM" id="SSF82829">
    <property type="entry name" value="MesJ substrate recognition domain-like"/>
    <property type="match status" value="1"/>
</dbReference>
<evidence type="ECO:0000256" key="4">
    <source>
        <dbReference type="ARBA" id="ARBA00022741"/>
    </source>
</evidence>
<feature type="binding site" evidence="7">
    <location>
        <begin position="51"/>
        <end position="56"/>
    </location>
    <ligand>
        <name>ATP</name>
        <dbReference type="ChEBI" id="CHEBI:30616"/>
    </ligand>
</feature>
<evidence type="ECO:0000256" key="3">
    <source>
        <dbReference type="ARBA" id="ARBA00022694"/>
    </source>
</evidence>
<evidence type="ECO:0000259" key="9">
    <source>
        <dbReference type="Pfam" id="PF01171"/>
    </source>
</evidence>
<feature type="compositionally biased region" description="Basic and acidic residues" evidence="8">
    <location>
        <begin position="375"/>
        <end position="384"/>
    </location>
</feature>
<comment type="function">
    <text evidence="7">Ligates lysine onto the cytidine present at position 34 of the AUA codon-specific tRNA(Ile) that contains the anticodon CAU, in an ATP-dependent manner. Cytidine is converted to lysidine, thus changing the amino acid specificity of the tRNA from methionine to isoleucine.</text>
</comment>
<evidence type="ECO:0000256" key="2">
    <source>
        <dbReference type="ARBA" id="ARBA00022598"/>
    </source>
</evidence>
<evidence type="ECO:0000313" key="12">
    <source>
        <dbReference type="Proteomes" id="UP000494111"/>
    </source>
</evidence>
<gene>
    <name evidence="7 11" type="primary">tilS</name>
    <name evidence="11" type="ORF">LMG3458_02636</name>
</gene>
<dbReference type="GO" id="GO:0006400">
    <property type="term" value="P:tRNA modification"/>
    <property type="evidence" value="ECO:0007669"/>
    <property type="project" value="UniProtKB-UniRule"/>
</dbReference>
<keyword evidence="2 7" id="KW-0436">Ligase</keyword>
<evidence type="ECO:0000256" key="8">
    <source>
        <dbReference type="SAM" id="MobiDB-lite"/>
    </source>
</evidence>
<evidence type="ECO:0000256" key="7">
    <source>
        <dbReference type="HAMAP-Rule" id="MF_01161"/>
    </source>
</evidence>
<dbReference type="Gene3D" id="1.20.59.20">
    <property type="match status" value="1"/>
</dbReference>
<dbReference type="GO" id="GO:0005524">
    <property type="term" value="F:ATP binding"/>
    <property type="evidence" value="ECO:0007669"/>
    <property type="project" value="UniProtKB-UniRule"/>
</dbReference>
<dbReference type="InterPro" id="IPR012094">
    <property type="entry name" value="tRNA_Ile_lys_synt"/>
</dbReference>
<comment type="similarity">
    <text evidence="7">Belongs to the tRNA(Ile)-lysidine synthase family.</text>
</comment>
<sequence length="384" mass="41523">MTRPPAASDPSDAASAGQSFPYPVSPDLAAALRRALQSLPQPPGRIAVAVSGGADSAMLAVHAAAVARAAGIEVLLFHVHHGLQAAADGWSQQVRGLADLLGLPLRLARVQVDEATGKGIEAAARDARYAALARLAHDDGVTLVLLAHHRNDQAETVLLRLLRGTGLAGMAAMAPLTRRDGLTYLRPWLDEGRDAILHAAAQFADATGWRPVQDPTNADPRYTRAALRELLAPALDGRWPGWRAIVARHARHMAEAAEILDEVARDDLAGLEPGPDGASFSLAAWRKLSPARQAQVLRYWLAQNGARMPTDARLRDLLRQLRELHSLGHDRQLRVEQAGHVIRCHRGRVWLEARPDDGQLSAKPRPIPAPAPENSAKDDKFREK</sequence>
<dbReference type="HAMAP" id="MF_01161">
    <property type="entry name" value="tRNA_Ile_lys_synt"/>
    <property type="match status" value="1"/>
</dbReference>
<feature type="region of interest" description="Disordered" evidence="8">
    <location>
        <begin position="354"/>
        <end position="384"/>
    </location>
</feature>
<dbReference type="Pfam" id="PF01171">
    <property type="entry name" value="ATP_bind_3"/>
    <property type="match status" value="1"/>
</dbReference>
<dbReference type="CDD" id="cd01992">
    <property type="entry name" value="TilS_N"/>
    <property type="match status" value="1"/>
</dbReference>
<name>A0A6S6ZWV3_9BURK</name>
<dbReference type="GO" id="GO:0005737">
    <property type="term" value="C:cytoplasm"/>
    <property type="evidence" value="ECO:0007669"/>
    <property type="project" value="UniProtKB-SubCell"/>
</dbReference>
<keyword evidence="1 7" id="KW-0963">Cytoplasm</keyword>
<evidence type="ECO:0000256" key="5">
    <source>
        <dbReference type="ARBA" id="ARBA00022840"/>
    </source>
</evidence>
<feature type="compositionally biased region" description="Low complexity" evidence="8">
    <location>
        <begin position="1"/>
        <end position="16"/>
    </location>
</feature>
<feature type="region of interest" description="Disordered" evidence="8">
    <location>
        <begin position="1"/>
        <end position="20"/>
    </location>
</feature>
<dbReference type="EC" id="6.3.4.19" evidence="7"/>
<proteinExistence type="inferred from homology"/>
<dbReference type="EMBL" id="CADIJO010000007">
    <property type="protein sequence ID" value="CAB3700639.1"/>
    <property type="molecule type" value="Genomic_DNA"/>
</dbReference>
<comment type="domain">
    <text evidence="7">The N-terminal region contains the highly conserved SGGXDS motif, predicted to be a P-loop motif involved in ATP binding.</text>
</comment>
<dbReference type="NCBIfam" id="TIGR02432">
    <property type="entry name" value="lysidine_TilS_N"/>
    <property type="match status" value="1"/>
</dbReference>
<comment type="catalytic activity">
    <reaction evidence="6 7">
        <text>cytidine(34) in tRNA(Ile2) + L-lysine + ATP = lysidine(34) in tRNA(Ile2) + AMP + diphosphate + H(+)</text>
        <dbReference type="Rhea" id="RHEA:43744"/>
        <dbReference type="Rhea" id="RHEA-COMP:10625"/>
        <dbReference type="Rhea" id="RHEA-COMP:10670"/>
        <dbReference type="ChEBI" id="CHEBI:15378"/>
        <dbReference type="ChEBI" id="CHEBI:30616"/>
        <dbReference type="ChEBI" id="CHEBI:32551"/>
        <dbReference type="ChEBI" id="CHEBI:33019"/>
        <dbReference type="ChEBI" id="CHEBI:82748"/>
        <dbReference type="ChEBI" id="CHEBI:83665"/>
        <dbReference type="ChEBI" id="CHEBI:456215"/>
        <dbReference type="EC" id="6.3.4.19"/>
    </reaction>
</comment>
<feature type="domain" description="tRNA(Ile)-lysidine/2-thiocytidine synthase N-terminal" evidence="9">
    <location>
        <begin position="46"/>
        <end position="229"/>
    </location>
</feature>
<organism evidence="11 12">
    <name type="scientific">Achromobacter deleyi</name>
    <dbReference type="NCBI Taxonomy" id="1353891"/>
    <lineage>
        <taxon>Bacteria</taxon>
        <taxon>Pseudomonadati</taxon>
        <taxon>Pseudomonadota</taxon>
        <taxon>Betaproteobacteria</taxon>
        <taxon>Burkholderiales</taxon>
        <taxon>Alcaligenaceae</taxon>
        <taxon>Achromobacter</taxon>
    </lineage>
</organism>
<reference evidence="11 12" key="1">
    <citation type="submission" date="2020-04" db="EMBL/GenBank/DDBJ databases">
        <authorList>
            <person name="De Canck E."/>
        </authorList>
    </citation>
    <scope>NUCLEOTIDE SEQUENCE [LARGE SCALE GENOMIC DNA]</scope>
    <source>
        <strain evidence="11 12">LMG 3458</strain>
    </source>
</reference>
<dbReference type="Proteomes" id="UP000494111">
    <property type="component" value="Unassembled WGS sequence"/>
</dbReference>